<protein>
    <recommendedName>
        <fullName evidence="4">DUF4369 domain-containing protein</fullName>
    </recommendedName>
</protein>
<sequence length="221" mass="25214">MKQLLLLVLSFLFSLPIVAQEEHDATLYFLDGTDISGYATLKLDKASFYGAPQDKIVFRVTKDEKADVWDQKTVTKVVFHDFDTPRTFEYIEIKYSNGTEITLLELIIKGEVSLYADALAAWNSKPKDPDEASHITPEPKYLKVKRDKETKLTTLTGNKKKIAAYFNECPGIVERLENNTFNIATLEDIVEYYNDLCSDNFLEAPPRAVKKQADRDEEEGE</sequence>
<dbReference type="Proteomes" id="UP000287527">
    <property type="component" value="Unassembled WGS sequence"/>
</dbReference>
<evidence type="ECO:0000313" key="2">
    <source>
        <dbReference type="EMBL" id="RWX00524.1"/>
    </source>
</evidence>
<feature type="chain" id="PRO_5018788345" description="DUF4369 domain-containing protein" evidence="1">
    <location>
        <begin position="20"/>
        <end position="221"/>
    </location>
</feature>
<proteinExistence type="predicted"/>
<keyword evidence="3" id="KW-1185">Reference proteome</keyword>
<keyword evidence="1" id="KW-0732">Signal</keyword>
<name>A0A3S3U317_9FLAO</name>
<comment type="caution">
    <text evidence="2">The sequence shown here is derived from an EMBL/GenBank/DDBJ whole genome shotgun (WGS) entry which is preliminary data.</text>
</comment>
<reference evidence="2 3" key="1">
    <citation type="submission" date="2019-01" db="EMBL/GenBank/DDBJ databases">
        <title>Flavobacterium sp. nov.,isolated from freshwater.</title>
        <authorList>
            <person name="Zhang R."/>
            <person name="Du Z.-J."/>
        </authorList>
    </citation>
    <scope>NUCLEOTIDE SEQUENCE [LARGE SCALE GENOMIC DNA]</scope>
    <source>
        <strain evidence="2 3">1E403</strain>
    </source>
</reference>
<feature type="signal peptide" evidence="1">
    <location>
        <begin position="1"/>
        <end position="19"/>
    </location>
</feature>
<dbReference type="OrthoDB" id="1117699at2"/>
<evidence type="ECO:0000313" key="3">
    <source>
        <dbReference type="Proteomes" id="UP000287527"/>
    </source>
</evidence>
<gene>
    <name evidence="2" type="ORF">EPI11_09625</name>
</gene>
<organism evidence="2 3">
    <name type="scientific">Flavobacterium cerinum</name>
    <dbReference type="NCBI Taxonomy" id="2502784"/>
    <lineage>
        <taxon>Bacteria</taxon>
        <taxon>Pseudomonadati</taxon>
        <taxon>Bacteroidota</taxon>
        <taxon>Flavobacteriia</taxon>
        <taxon>Flavobacteriales</taxon>
        <taxon>Flavobacteriaceae</taxon>
        <taxon>Flavobacterium</taxon>
    </lineage>
</organism>
<accession>A0A3S3U317</accession>
<dbReference type="EMBL" id="SBII01000005">
    <property type="protein sequence ID" value="RWX00524.1"/>
    <property type="molecule type" value="Genomic_DNA"/>
</dbReference>
<evidence type="ECO:0008006" key="4">
    <source>
        <dbReference type="Google" id="ProtNLM"/>
    </source>
</evidence>
<dbReference type="RefSeq" id="WP_128389753.1">
    <property type="nucleotide sequence ID" value="NZ_SBII01000005.1"/>
</dbReference>
<evidence type="ECO:0000256" key="1">
    <source>
        <dbReference type="SAM" id="SignalP"/>
    </source>
</evidence>
<dbReference type="AlphaFoldDB" id="A0A3S3U317"/>